<feature type="region of interest" description="Disordered" evidence="1">
    <location>
        <begin position="218"/>
        <end position="288"/>
    </location>
</feature>
<dbReference type="Proteomes" id="UP001151081">
    <property type="component" value="Unassembled WGS sequence"/>
</dbReference>
<evidence type="ECO:0000256" key="3">
    <source>
        <dbReference type="SAM" id="SignalP"/>
    </source>
</evidence>
<keyword evidence="2" id="KW-0812">Transmembrane</keyword>
<evidence type="ECO:0008006" key="6">
    <source>
        <dbReference type="Google" id="ProtNLM"/>
    </source>
</evidence>
<accession>A0A9X4AQR9</accession>
<evidence type="ECO:0000256" key="1">
    <source>
        <dbReference type="SAM" id="MobiDB-lite"/>
    </source>
</evidence>
<name>A0A9X4AQR9_9BACT</name>
<feature type="chain" id="PRO_5040864462" description="DUF4349 domain-containing protein" evidence="3">
    <location>
        <begin position="23"/>
        <end position="288"/>
    </location>
</feature>
<protein>
    <recommendedName>
        <fullName evidence="6">DUF4349 domain-containing protein</fullName>
    </recommendedName>
</protein>
<keyword evidence="3" id="KW-0732">Signal</keyword>
<evidence type="ECO:0000256" key="2">
    <source>
        <dbReference type="SAM" id="Phobius"/>
    </source>
</evidence>
<keyword evidence="2" id="KW-1133">Transmembrane helix</keyword>
<dbReference type="EMBL" id="JAGTJJ010000002">
    <property type="protein sequence ID" value="MDC3980646.1"/>
    <property type="molecule type" value="Genomic_DNA"/>
</dbReference>
<feature type="compositionally biased region" description="Basic residues" evidence="1">
    <location>
        <begin position="218"/>
        <end position="229"/>
    </location>
</feature>
<comment type="caution">
    <text evidence="4">The sequence shown here is derived from an EMBL/GenBank/DDBJ whole genome shotgun (WGS) entry which is preliminary data.</text>
</comment>
<evidence type="ECO:0000313" key="5">
    <source>
        <dbReference type="Proteomes" id="UP001151081"/>
    </source>
</evidence>
<proteinExistence type="predicted"/>
<evidence type="ECO:0000313" key="4">
    <source>
        <dbReference type="EMBL" id="MDC3980646.1"/>
    </source>
</evidence>
<keyword evidence="2" id="KW-0472">Membrane</keyword>
<organism evidence="4 5">
    <name type="scientific">Polyangium jinanense</name>
    <dbReference type="NCBI Taxonomy" id="2829994"/>
    <lineage>
        <taxon>Bacteria</taxon>
        <taxon>Pseudomonadati</taxon>
        <taxon>Myxococcota</taxon>
        <taxon>Polyangia</taxon>
        <taxon>Polyangiales</taxon>
        <taxon>Polyangiaceae</taxon>
        <taxon>Polyangium</taxon>
    </lineage>
</organism>
<dbReference type="PROSITE" id="PS51257">
    <property type="entry name" value="PROKAR_LIPOPROTEIN"/>
    <property type="match status" value="1"/>
</dbReference>
<dbReference type="RefSeq" id="WP_272417686.1">
    <property type="nucleotide sequence ID" value="NZ_JAGTJJ010000002.1"/>
</dbReference>
<feature type="signal peptide" evidence="3">
    <location>
        <begin position="1"/>
        <end position="22"/>
    </location>
</feature>
<reference evidence="4 5" key="1">
    <citation type="submission" date="2021-04" db="EMBL/GenBank/DDBJ databases">
        <title>Genome analysis of Polyangium sp.</title>
        <authorList>
            <person name="Li Y."/>
            <person name="Wang J."/>
        </authorList>
    </citation>
    <scope>NUCLEOTIDE SEQUENCE [LARGE SCALE GENOMIC DNA]</scope>
    <source>
        <strain evidence="4 5">SDU14</strain>
    </source>
</reference>
<sequence>MSPSGRKTLLVLVTLLVAPAIAGCGMASTIETNTRAIQETTKTMNDTAGVLERSNSNMERMAGELDALGTPMERLSGLEAPMKDLAALGPVMDRLGAGMARLEAQMGTMEKGLARLEKPMEDVALLREPMKEVAALDAVMGKVARLDEPMSNVAALRGPMEDVATLRGSMETMANFARGDAGMKTAGYAFGALAAWAGATFLGVYLGFLAGMRRLRTPRRSGRKPRARRSPVVVPISRGGAKALGGKPARGRKETREEEDEHGPASGVRQTFSSLHEQWGSHGPTGAP</sequence>
<dbReference type="AlphaFoldDB" id="A0A9X4AQR9"/>
<keyword evidence="5" id="KW-1185">Reference proteome</keyword>
<feature type="transmembrane region" description="Helical" evidence="2">
    <location>
        <begin position="188"/>
        <end position="210"/>
    </location>
</feature>
<gene>
    <name evidence="4" type="ORF">KEG57_09080</name>
</gene>